<dbReference type="AlphaFoldDB" id="A0A1Q8ZUQ2"/>
<evidence type="ECO:0000313" key="2">
    <source>
        <dbReference type="Proteomes" id="UP000186894"/>
    </source>
</evidence>
<dbReference type="Proteomes" id="UP000186894">
    <property type="component" value="Unassembled WGS sequence"/>
</dbReference>
<gene>
    <name evidence="1" type="ORF">BJF95_11650</name>
</gene>
<name>A0A1Q8ZUQ2_9HYPH</name>
<evidence type="ECO:0000313" key="1">
    <source>
        <dbReference type="EMBL" id="OLP45765.1"/>
    </source>
</evidence>
<keyword evidence="2" id="KW-1185">Reference proteome</keyword>
<comment type="caution">
    <text evidence="1">The sequence shown here is derived from an EMBL/GenBank/DDBJ whole genome shotgun (WGS) entry which is preliminary data.</text>
</comment>
<accession>A0A1Q8ZUQ2</accession>
<reference evidence="1 2" key="1">
    <citation type="submission" date="2016-09" db="EMBL/GenBank/DDBJ databases">
        <title>Rhizobium oryziradicis sp. nov., isolated from the root of rice.</title>
        <authorList>
            <person name="Zhao J."/>
            <person name="Zhang X."/>
        </authorList>
    </citation>
    <scope>NUCLEOTIDE SEQUENCE [LARGE SCALE GENOMIC DNA]</scope>
    <source>
        <strain evidence="1 2">N19</strain>
    </source>
</reference>
<proteinExistence type="predicted"/>
<organism evidence="1 2">
    <name type="scientific">Rhizobium oryziradicis</name>
    <dbReference type="NCBI Taxonomy" id="1867956"/>
    <lineage>
        <taxon>Bacteria</taxon>
        <taxon>Pseudomonadati</taxon>
        <taxon>Pseudomonadota</taxon>
        <taxon>Alphaproteobacteria</taxon>
        <taxon>Hyphomicrobiales</taxon>
        <taxon>Rhizobiaceae</taxon>
        <taxon>Rhizobium/Agrobacterium group</taxon>
        <taxon>Rhizobium</taxon>
    </lineage>
</organism>
<sequence>MDSLKQFIAPLGTSIVTVYIAFKWLGKSWIEHKFSAALQKSQAKHDEALEQVRMRMNAALDRQIKLYAWEFEILPGLWEKAVNAYSAVFDFLPPNHMHRFDLEGMTEEELAKELEQFPLAASQKEKLKNSTDRNNLLFEFMYPHRRQSVNAALGDFRDEIYKQGIFVNSDVREKLDSLFKILTRAKIEDEGNFDNKRLEPHREHLSAFSLQGGKARKSLEMAIRHTLWHSESN</sequence>
<dbReference type="EMBL" id="MKIM01000024">
    <property type="protein sequence ID" value="OLP45765.1"/>
    <property type="molecule type" value="Genomic_DNA"/>
</dbReference>
<protein>
    <submittedName>
        <fullName evidence="1">Uncharacterized protein</fullName>
    </submittedName>
</protein>